<evidence type="ECO:0000313" key="2">
    <source>
        <dbReference type="EMBL" id="GAI81248.1"/>
    </source>
</evidence>
<organism evidence="2">
    <name type="scientific">marine sediment metagenome</name>
    <dbReference type="NCBI Taxonomy" id="412755"/>
    <lineage>
        <taxon>unclassified sequences</taxon>
        <taxon>metagenomes</taxon>
        <taxon>ecological metagenomes</taxon>
    </lineage>
</organism>
<dbReference type="SMART" id="SM00897">
    <property type="entry name" value="FIST"/>
    <property type="match status" value="1"/>
</dbReference>
<name>X1RKT8_9ZZZZ</name>
<dbReference type="Pfam" id="PF08495">
    <property type="entry name" value="FIST"/>
    <property type="match status" value="1"/>
</dbReference>
<reference evidence="2" key="1">
    <citation type="journal article" date="2014" name="Front. Microbiol.">
        <title>High frequency of phylogenetically diverse reductive dehalogenase-homologous genes in deep subseafloor sedimentary metagenomes.</title>
        <authorList>
            <person name="Kawai M."/>
            <person name="Futagami T."/>
            <person name="Toyoda A."/>
            <person name="Takaki Y."/>
            <person name="Nishi S."/>
            <person name="Hori S."/>
            <person name="Arai W."/>
            <person name="Tsubouchi T."/>
            <person name="Morono Y."/>
            <person name="Uchiyama I."/>
            <person name="Ito T."/>
            <person name="Fujiyama A."/>
            <person name="Inagaki F."/>
            <person name="Takami H."/>
        </authorList>
    </citation>
    <scope>NUCLEOTIDE SEQUENCE</scope>
    <source>
        <strain evidence="2">Expedition CK06-06</strain>
    </source>
</reference>
<dbReference type="PANTHER" id="PTHR40252">
    <property type="entry name" value="BLR0328 PROTEIN"/>
    <property type="match status" value="1"/>
</dbReference>
<protein>
    <recommendedName>
        <fullName evidence="1">FIST domain-containing protein</fullName>
    </recommendedName>
</protein>
<gene>
    <name evidence="2" type="ORF">S12H4_14322</name>
</gene>
<dbReference type="Gene3D" id="3.40.50.150">
    <property type="entry name" value="Vaccinia Virus protein VP39"/>
    <property type="match status" value="1"/>
</dbReference>
<dbReference type="PANTHER" id="PTHR40252:SF2">
    <property type="entry name" value="BLR0328 PROTEIN"/>
    <property type="match status" value="1"/>
</dbReference>
<dbReference type="EMBL" id="BARW01006826">
    <property type="protein sequence ID" value="GAI81248.1"/>
    <property type="molecule type" value="Genomic_DNA"/>
</dbReference>
<comment type="caution">
    <text evidence="2">The sequence shown here is derived from an EMBL/GenBank/DDBJ whole genome shotgun (WGS) entry which is preliminary data.</text>
</comment>
<dbReference type="AlphaFoldDB" id="X1RKT8"/>
<proteinExistence type="predicted"/>
<evidence type="ECO:0000259" key="1">
    <source>
        <dbReference type="SMART" id="SM00897"/>
    </source>
</evidence>
<feature type="domain" description="FIST" evidence="1">
    <location>
        <begin position="32"/>
        <end position="238"/>
    </location>
</feature>
<dbReference type="InterPro" id="IPR013702">
    <property type="entry name" value="FIST_domain_N"/>
</dbReference>
<feature type="non-terminal residue" evidence="2">
    <location>
        <position position="341"/>
    </location>
</feature>
<dbReference type="InterPro" id="IPR029063">
    <property type="entry name" value="SAM-dependent_MTases_sf"/>
</dbReference>
<accession>X1RKT8</accession>
<sequence>MKVGIGYCNEEDALLSGKKVAENAITKSNIDRPDLVISFCSGQLDHNEFFRGLQSVVGNKVPIIGGSTIGVITNDCLSYEGYPAGAAVIQLDTIRAQLVVVDNLDRDERLAGIKLAKQLAKEQEDSLLLIFYDSIKIHATNDTPPTLNASSPLLEGIAQELRSNVPIIGAGVMGDYDMSPTKQFCGSYVGNQNIVGTLLTGDFKPYFRIMHGCSPLDGVYHRITKIQGSNIYELDGKPIVEMIDELFGNQNWRNQNPVDLLTIGKNLGTRFEEPKEANYVNRLITGVLPNGEGIGIFEPERRQRSAYGDFPLPIGYGQTISQPYIVALMTDLLKPEKDDVA</sequence>
<dbReference type="Pfam" id="PF01135">
    <property type="entry name" value="PCMT"/>
    <property type="match status" value="1"/>
</dbReference>